<proteinExistence type="predicted"/>
<feature type="region of interest" description="Disordered" evidence="1">
    <location>
        <begin position="672"/>
        <end position="694"/>
    </location>
</feature>
<dbReference type="EMBL" id="JARIHO010000013">
    <property type="protein sequence ID" value="KAJ7351167.1"/>
    <property type="molecule type" value="Genomic_DNA"/>
</dbReference>
<feature type="region of interest" description="Disordered" evidence="1">
    <location>
        <begin position="883"/>
        <end position="956"/>
    </location>
</feature>
<reference evidence="2" key="1">
    <citation type="submission" date="2023-03" db="EMBL/GenBank/DDBJ databases">
        <title>Massive genome expansion in bonnet fungi (Mycena s.s.) driven by repeated elements and novel gene families across ecological guilds.</title>
        <authorList>
            <consortium name="Lawrence Berkeley National Laboratory"/>
            <person name="Harder C.B."/>
            <person name="Miyauchi S."/>
            <person name="Viragh M."/>
            <person name="Kuo A."/>
            <person name="Thoen E."/>
            <person name="Andreopoulos B."/>
            <person name="Lu D."/>
            <person name="Skrede I."/>
            <person name="Drula E."/>
            <person name="Henrissat B."/>
            <person name="Morin E."/>
            <person name="Kohler A."/>
            <person name="Barry K."/>
            <person name="LaButti K."/>
            <person name="Morin E."/>
            <person name="Salamov A."/>
            <person name="Lipzen A."/>
            <person name="Mereny Z."/>
            <person name="Hegedus B."/>
            <person name="Baldrian P."/>
            <person name="Stursova M."/>
            <person name="Weitz H."/>
            <person name="Taylor A."/>
            <person name="Grigoriev I.V."/>
            <person name="Nagy L.G."/>
            <person name="Martin F."/>
            <person name="Kauserud H."/>
        </authorList>
    </citation>
    <scope>NUCLEOTIDE SEQUENCE</scope>
    <source>
        <strain evidence="2">CBHHK002</strain>
    </source>
</reference>
<dbReference type="Proteomes" id="UP001218218">
    <property type="component" value="Unassembled WGS sequence"/>
</dbReference>
<name>A0AAD7A767_9AGAR</name>
<feature type="compositionally biased region" description="Basic residues" evidence="1">
    <location>
        <begin position="483"/>
        <end position="503"/>
    </location>
</feature>
<comment type="caution">
    <text evidence="2">The sequence shown here is derived from an EMBL/GenBank/DDBJ whole genome shotgun (WGS) entry which is preliminary data.</text>
</comment>
<sequence>MSARGTDVIHLTWEAVGFALRPPLNFMSWVPYIGTAVNLPSLSVSCLRLRGKRLGGGVAGETIHFAESLSPVACRCARVPGRQRLDCRVIGVSRVTNRNEGLDPPSTGTFVCKRSESGGGGLLIAVAGITRDLFMDGKVAQAEATMCAIIRSPLLTLPPELLQLVALHLATAPPNLGPPAALLPLLSNWAFWAKIARAKFTSCDEGFVPYEGYPWLAVVPSIGHGHSVTGHAPAIRAAHALRARCTALSVIRRGDPSVPGAARALKITYGMLIEDDWAGEKLDWTPLGRSMSPSIHSASNDDSEYMRGKGKNRRQLAWAGARAFALRYVLERLYEGRYGERDADDDSDAEHEHPHPAWRVGWPRDTERAAAALWVLWFFEGEDTLRAEPEPLRRHIMDLLLPMVVAPFRYPSALAPPHHYTVPLLPAVYNSPAFDEHGRITVPTHHGAYPLYALGAAAPARARAPVVDRNLGPRPQVGPGAPRQRHGRRHQAQAPRRSRHPLHRPRARLLVASPARVLFFARMQATVRMGVPPHLPRDHAEAAARFLEEGGIGTRPVGPTQADIHEKNARPSVRFERALPASGSSRTRTSTMATTTTTPTSPSASACSSPSAHQSNTHALAVDPELDRDLEGNGDTSTSTSTGRARGRDARWAAHRGRAGLCRGYGPGSVASIAKPSSAPAASSRPRTGAGGAPPGRIGQVYALGSFAGLWSGTMLMPSEGAYNALVGTPGGALPPGGLARDDFVAAARPVYMRIREHWSFHPHAPAPPPVPDSTTADEGVGTGWLPPGTRVVSVGAGAGEVEVRVPAVAGSLAAASAFGYDDRGGGGARRGPEDVYLYHTAGAGPPEEHPAHKTDRCPGCVGVRERERWARARAAERGWSPVASFGEGDVGREDGEHGGREYDGAKWDGLGSSSDASSESGSDSGSSAGQSSSTPLYQEHGRDSGYSSSDGSAPWPEWDAPAWAAHRFNEDEGWESGCDGVQDVVFEGETDTEHGMAWHHYEYAGRVRPWDGLIGLIMRPRDRTLVGLATYFISGHLVGRDTFEGTWQMAAQDVLAPSWSGSVCLARGEA</sequence>
<evidence type="ECO:0000256" key="1">
    <source>
        <dbReference type="SAM" id="MobiDB-lite"/>
    </source>
</evidence>
<dbReference type="AlphaFoldDB" id="A0AAD7A767"/>
<gene>
    <name evidence="2" type="ORF">DFH08DRAFT_805907</name>
</gene>
<organism evidence="2 3">
    <name type="scientific">Mycena albidolilacea</name>
    <dbReference type="NCBI Taxonomy" id="1033008"/>
    <lineage>
        <taxon>Eukaryota</taxon>
        <taxon>Fungi</taxon>
        <taxon>Dikarya</taxon>
        <taxon>Basidiomycota</taxon>
        <taxon>Agaricomycotina</taxon>
        <taxon>Agaricomycetes</taxon>
        <taxon>Agaricomycetidae</taxon>
        <taxon>Agaricales</taxon>
        <taxon>Marasmiineae</taxon>
        <taxon>Mycenaceae</taxon>
        <taxon>Mycena</taxon>
    </lineage>
</organism>
<accession>A0AAD7A767</accession>
<feature type="compositionally biased region" description="Basic and acidic residues" evidence="1">
    <location>
        <begin position="563"/>
        <end position="577"/>
    </location>
</feature>
<feature type="compositionally biased region" description="Low complexity" evidence="1">
    <location>
        <begin position="945"/>
        <end position="956"/>
    </location>
</feature>
<protein>
    <submittedName>
        <fullName evidence="2">Uncharacterized protein</fullName>
    </submittedName>
</protein>
<feature type="region of interest" description="Disordered" evidence="1">
    <location>
        <begin position="551"/>
        <end position="652"/>
    </location>
</feature>
<feature type="compositionally biased region" description="Low complexity" evidence="1">
    <location>
        <begin position="580"/>
        <end position="612"/>
    </location>
</feature>
<feature type="region of interest" description="Disordered" evidence="1">
    <location>
        <begin position="468"/>
        <end position="503"/>
    </location>
</feature>
<feature type="compositionally biased region" description="Basic and acidic residues" evidence="1">
    <location>
        <begin position="890"/>
        <end position="907"/>
    </location>
</feature>
<feature type="compositionally biased region" description="Low complexity" evidence="1">
    <location>
        <begin position="672"/>
        <end position="688"/>
    </location>
</feature>
<feature type="compositionally biased region" description="Low complexity" evidence="1">
    <location>
        <begin position="912"/>
        <end position="934"/>
    </location>
</feature>
<evidence type="ECO:0000313" key="3">
    <source>
        <dbReference type="Proteomes" id="UP001218218"/>
    </source>
</evidence>
<evidence type="ECO:0000313" key="2">
    <source>
        <dbReference type="EMBL" id="KAJ7351167.1"/>
    </source>
</evidence>
<keyword evidence="3" id="KW-1185">Reference proteome</keyword>